<dbReference type="Proteomes" id="UP000034350">
    <property type="component" value="Unassembled WGS sequence"/>
</dbReference>
<reference evidence="1 2" key="1">
    <citation type="journal article" date="2015" name="Environ. Microbiol.">
        <title>Genome analyses suggest the presence of polyploidy and recent human-driven expansions in eight global populations of the honeybee pathogen Nosema ceranae.</title>
        <authorList>
            <person name="Pelin A."/>
            <person name="Selman M."/>
            <person name="Aris-Brosou S."/>
            <person name="Farinelli L."/>
            <person name="Corradi N."/>
        </authorList>
    </citation>
    <scope>NUCLEOTIDE SEQUENCE [LARGE SCALE GENOMIC DNA]</scope>
    <source>
        <strain evidence="1 2">PA08 1199</strain>
    </source>
</reference>
<dbReference type="RefSeq" id="XP_024329823.1">
    <property type="nucleotide sequence ID" value="XM_024473897.1"/>
</dbReference>
<comment type="caution">
    <text evidence="1">The sequence shown here is derived from an EMBL/GenBank/DDBJ whole genome shotgun (WGS) entry which is preliminary data.</text>
</comment>
<accession>A0A0F9W8P4</accession>
<proteinExistence type="predicted"/>
<sequence>MMFLFFKKLKSMLHIKKNLFFKIFLNLFFVKNNPRALYIVN</sequence>
<name>A0A0F9W8P4_9MICR</name>
<gene>
    <name evidence="1" type="ORF">AAJ76_1220007169</name>
</gene>
<keyword evidence="2" id="KW-1185">Reference proteome</keyword>
<protein>
    <submittedName>
        <fullName evidence="1">Uncharacterized protein</fullName>
    </submittedName>
</protein>
<evidence type="ECO:0000313" key="2">
    <source>
        <dbReference type="Proteomes" id="UP000034350"/>
    </source>
</evidence>
<organism evidence="1 2">
    <name type="scientific">Vairimorpha ceranae</name>
    <dbReference type="NCBI Taxonomy" id="40302"/>
    <lineage>
        <taxon>Eukaryota</taxon>
        <taxon>Fungi</taxon>
        <taxon>Fungi incertae sedis</taxon>
        <taxon>Microsporidia</taxon>
        <taxon>Nosematidae</taxon>
        <taxon>Vairimorpha</taxon>
    </lineage>
</organism>
<dbReference type="EMBL" id="JPQZ01000122">
    <property type="protein sequence ID" value="KKO74081.1"/>
    <property type="molecule type" value="Genomic_DNA"/>
</dbReference>
<dbReference type="AlphaFoldDB" id="A0A0F9W8P4"/>
<evidence type="ECO:0000313" key="1">
    <source>
        <dbReference type="EMBL" id="KKO74081.1"/>
    </source>
</evidence>
<dbReference type="GeneID" id="36318795"/>
<dbReference type="VEuPathDB" id="MicrosporidiaDB:AAJ76_1220007169"/>